<evidence type="ECO:0000256" key="1">
    <source>
        <dbReference type="ARBA" id="ARBA00004141"/>
    </source>
</evidence>
<keyword evidence="3 10" id="KW-1133">Transmembrane helix</keyword>
<evidence type="ECO:0000256" key="10">
    <source>
        <dbReference type="SAM" id="Phobius"/>
    </source>
</evidence>
<organism evidence="12 13">
    <name type="scientific">Holothuria leucospilota</name>
    <name type="common">Black long sea cucumber</name>
    <name type="synonym">Mertensiothuria leucospilota</name>
    <dbReference type="NCBI Taxonomy" id="206669"/>
    <lineage>
        <taxon>Eukaryota</taxon>
        <taxon>Metazoa</taxon>
        <taxon>Echinodermata</taxon>
        <taxon>Eleutherozoa</taxon>
        <taxon>Echinozoa</taxon>
        <taxon>Holothuroidea</taxon>
        <taxon>Aspidochirotacea</taxon>
        <taxon>Aspidochirotida</taxon>
        <taxon>Holothuriidae</taxon>
        <taxon>Holothuria</taxon>
    </lineage>
</organism>
<dbReference type="OrthoDB" id="5987909at2759"/>
<dbReference type="PANTHER" id="PTHR45695">
    <property type="entry name" value="LEUCOKININ RECEPTOR-RELATED"/>
    <property type="match status" value="1"/>
</dbReference>
<feature type="transmembrane region" description="Helical" evidence="10">
    <location>
        <begin position="99"/>
        <end position="121"/>
    </location>
</feature>
<comment type="similarity">
    <text evidence="8">Belongs to the G-protein coupled receptor 1 family.</text>
</comment>
<dbReference type="InterPro" id="IPR000276">
    <property type="entry name" value="GPCR_Rhodpsn"/>
</dbReference>
<dbReference type="GO" id="GO:0004930">
    <property type="term" value="F:G protein-coupled receptor activity"/>
    <property type="evidence" value="ECO:0007669"/>
    <property type="project" value="UniProtKB-KW"/>
</dbReference>
<feature type="transmembrane region" description="Helical" evidence="10">
    <location>
        <begin position="127"/>
        <end position="155"/>
    </location>
</feature>
<feature type="transmembrane region" description="Helical" evidence="10">
    <location>
        <begin position="221"/>
        <end position="244"/>
    </location>
</feature>
<dbReference type="InterPro" id="IPR017452">
    <property type="entry name" value="GPCR_Rhodpsn_7TM"/>
</dbReference>
<keyword evidence="13" id="KW-1185">Reference proteome</keyword>
<keyword evidence="7 8" id="KW-0807">Transducer</keyword>
<name>A0A9Q1BMA7_HOLLE</name>
<evidence type="ECO:0000256" key="9">
    <source>
        <dbReference type="SAM" id="MobiDB-lite"/>
    </source>
</evidence>
<feature type="transmembrane region" description="Helical" evidence="10">
    <location>
        <begin position="293"/>
        <end position="316"/>
    </location>
</feature>
<evidence type="ECO:0000259" key="11">
    <source>
        <dbReference type="PROSITE" id="PS50262"/>
    </source>
</evidence>
<dbReference type="AlphaFoldDB" id="A0A9Q1BMA7"/>
<keyword evidence="4 8" id="KW-0297">G-protein coupled receptor</keyword>
<comment type="subcellular location">
    <subcellularLocation>
        <location evidence="1">Membrane</location>
        <topology evidence="1">Multi-pass membrane protein</topology>
    </subcellularLocation>
</comment>
<dbReference type="PANTHER" id="PTHR45695:SF9">
    <property type="entry name" value="LEUCOKININ RECEPTOR"/>
    <property type="match status" value="1"/>
</dbReference>
<dbReference type="PROSITE" id="PS00237">
    <property type="entry name" value="G_PROTEIN_RECEP_F1_1"/>
    <property type="match status" value="1"/>
</dbReference>
<dbReference type="PRINTS" id="PR00237">
    <property type="entry name" value="GPCRRHODOPSN"/>
</dbReference>
<evidence type="ECO:0000256" key="5">
    <source>
        <dbReference type="ARBA" id="ARBA00023136"/>
    </source>
</evidence>
<evidence type="ECO:0000313" key="13">
    <source>
        <dbReference type="Proteomes" id="UP001152320"/>
    </source>
</evidence>
<feature type="domain" description="G-protein coupled receptors family 1 profile" evidence="11">
    <location>
        <begin position="78"/>
        <end position="345"/>
    </location>
</feature>
<feature type="transmembrane region" description="Helical" evidence="10">
    <location>
        <begin position="176"/>
        <end position="195"/>
    </location>
</feature>
<evidence type="ECO:0000313" key="12">
    <source>
        <dbReference type="EMBL" id="KAJ8029213.1"/>
    </source>
</evidence>
<feature type="transmembrane region" description="Helical" evidence="10">
    <location>
        <begin position="328"/>
        <end position="348"/>
    </location>
</feature>
<dbReference type="Gene3D" id="1.20.1070.10">
    <property type="entry name" value="Rhodopsin 7-helix transmembrane proteins"/>
    <property type="match status" value="1"/>
</dbReference>
<proteinExistence type="inferred from homology"/>
<keyword evidence="5 10" id="KW-0472">Membrane</keyword>
<dbReference type="SUPFAM" id="SSF81321">
    <property type="entry name" value="Family A G protein-coupled receptor-like"/>
    <property type="match status" value="1"/>
</dbReference>
<dbReference type="Proteomes" id="UP001152320">
    <property type="component" value="Chromosome 14"/>
</dbReference>
<feature type="transmembrane region" description="Helical" evidence="10">
    <location>
        <begin position="66"/>
        <end position="87"/>
    </location>
</feature>
<dbReference type="PROSITE" id="PS50262">
    <property type="entry name" value="G_PROTEIN_RECEP_F1_2"/>
    <property type="match status" value="1"/>
</dbReference>
<evidence type="ECO:0000256" key="7">
    <source>
        <dbReference type="ARBA" id="ARBA00023224"/>
    </source>
</evidence>
<dbReference type="EMBL" id="JAIZAY010000014">
    <property type="protein sequence ID" value="KAJ8029213.1"/>
    <property type="molecule type" value="Genomic_DNA"/>
</dbReference>
<accession>A0A9Q1BMA7</accession>
<evidence type="ECO:0000256" key="2">
    <source>
        <dbReference type="ARBA" id="ARBA00022692"/>
    </source>
</evidence>
<evidence type="ECO:0000256" key="4">
    <source>
        <dbReference type="ARBA" id="ARBA00023040"/>
    </source>
</evidence>
<keyword evidence="2 8" id="KW-0812">Transmembrane</keyword>
<keyword evidence="6 8" id="KW-0675">Receptor</keyword>
<evidence type="ECO:0000256" key="6">
    <source>
        <dbReference type="ARBA" id="ARBA00023170"/>
    </source>
</evidence>
<feature type="compositionally biased region" description="Polar residues" evidence="9">
    <location>
        <begin position="394"/>
        <end position="414"/>
    </location>
</feature>
<comment type="caution">
    <text evidence="12">The sequence shown here is derived from an EMBL/GenBank/DDBJ whole genome shotgun (WGS) entry which is preliminary data.</text>
</comment>
<dbReference type="Pfam" id="PF00001">
    <property type="entry name" value="7tm_1"/>
    <property type="match status" value="1"/>
</dbReference>
<feature type="region of interest" description="Disordered" evidence="9">
    <location>
        <begin position="393"/>
        <end position="414"/>
    </location>
</feature>
<evidence type="ECO:0000256" key="3">
    <source>
        <dbReference type="ARBA" id="ARBA00022989"/>
    </source>
</evidence>
<gene>
    <name evidence="12" type="ORF">HOLleu_28551</name>
</gene>
<evidence type="ECO:0000256" key="8">
    <source>
        <dbReference type="RuleBase" id="RU000688"/>
    </source>
</evidence>
<sequence>MTLNYLSRWNGDQQESPSRIVWYVTETSGLLTTPGENLDNYTEVPLTTTEVVSSTNHKRALNARLATLWFLFASGVIGNTCALIWLWHRRHRKSRVLKIIFGLVTADLSVCFLVMLFSAAYEMMRRWIWGNFACKFTMFLQTTSIMASSYMLVLLALDRHMAVRSPMKGSYPTARLVVLVWIVAAILSIPQFRVWNLHKTETVSLCKTRFTSREDPRRLVYLSYATLMSFCVPFIVTSVAYLRICKKIWDKARETRADPTNNSSSFKLVDKKGKIRLQRTGARTLQQAKGKTLRMSITIIGMFLLCGFPYFLVGIIDSFTPVNATVNAIFGIFAVSNSSINPYIFLWFSQKNVVTKRYDRCKRRCCRCFVRVVKEPVDTVKVSHRERIVRASSGGLTQDSTTGSSSDNYHSPPSKVTLQLSLSAQNYV</sequence>
<reference evidence="12" key="1">
    <citation type="submission" date="2021-10" db="EMBL/GenBank/DDBJ databases">
        <title>Tropical sea cucumber genome reveals ecological adaptation and Cuvierian tubules defense mechanism.</title>
        <authorList>
            <person name="Chen T."/>
        </authorList>
    </citation>
    <scope>NUCLEOTIDE SEQUENCE</scope>
    <source>
        <strain evidence="12">Nanhai2018</strain>
        <tissue evidence="12">Muscle</tissue>
    </source>
</reference>
<protein>
    <submittedName>
        <fullName evidence="12">Gonadotropin-releasing hormone II receptor</fullName>
    </submittedName>
</protein>
<dbReference type="GO" id="GO:0005886">
    <property type="term" value="C:plasma membrane"/>
    <property type="evidence" value="ECO:0007669"/>
    <property type="project" value="TreeGrafter"/>
</dbReference>